<comment type="caution">
    <text evidence="1">The sequence shown here is derived from an EMBL/GenBank/DDBJ whole genome shotgun (WGS) entry which is preliminary data.</text>
</comment>
<evidence type="ECO:0000313" key="2">
    <source>
        <dbReference type="Proteomes" id="UP000382436"/>
    </source>
</evidence>
<reference evidence="1 2" key="1">
    <citation type="submission" date="2018-05" db="EMBL/GenBank/DDBJ databases">
        <authorList>
            <consortium name="PulseNet: The National Subtyping Network for Foodborne Disease Surveillance"/>
            <person name="Tarr C.L."/>
            <person name="Trees E."/>
            <person name="Katz L.S."/>
            <person name="Carleton-Romer H.A."/>
            <person name="Stroika S."/>
            <person name="Kucerova Z."/>
            <person name="Roache K.F."/>
            <person name="Sabol A.L."/>
            <person name="Besser J."/>
            <person name="Gerner-Smidt P."/>
        </authorList>
    </citation>
    <scope>NUCLEOTIDE SEQUENCE [LARGE SCALE GENOMIC DNA]</scope>
    <source>
        <strain evidence="1 2">PNUSAC001435</strain>
    </source>
</reference>
<proteinExistence type="predicted"/>
<dbReference type="AlphaFoldDB" id="A0A644SA97"/>
<accession>A0A644SA97</accession>
<dbReference type="Proteomes" id="UP000382436">
    <property type="component" value="Unassembled WGS sequence"/>
</dbReference>
<name>A0A644SA97_CAMCO</name>
<protein>
    <submittedName>
        <fullName evidence="1">SH3 domain-containing protein</fullName>
    </submittedName>
</protein>
<evidence type="ECO:0000313" key="1">
    <source>
        <dbReference type="EMBL" id="EAJ9198112.1"/>
    </source>
</evidence>
<dbReference type="EMBL" id="AACBVJ010000017">
    <property type="protein sequence ID" value="EAJ9198112.1"/>
    <property type="molecule type" value="Genomic_DNA"/>
</dbReference>
<organism evidence="1 2">
    <name type="scientific">Campylobacter coli</name>
    <dbReference type="NCBI Taxonomy" id="195"/>
    <lineage>
        <taxon>Bacteria</taxon>
        <taxon>Pseudomonadati</taxon>
        <taxon>Campylobacterota</taxon>
        <taxon>Epsilonproteobacteria</taxon>
        <taxon>Campylobacterales</taxon>
        <taxon>Campylobacteraceae</taxon>
        <taxon>Campylobacter</taxon>
    </lineage>
</organism>
<gene>
    <name evidence="1" type="ORF">BZ274_08050</name>
</gene>
<sequence length="167" mass="18807">MCIKVSLQKISLAGLALALTLSNLNANEKQLGEYDSNLLLKKAVLKLYRENQELEKRVGVLEDKLGIKKPDQNSSVVSPKPLDQNAYVFLSRAKDEFKKGRKVVLGQVIENTKYYSKPTISSRVIGNASKGKRIIIKGVVEQNGNAWYKIEEWMYIDASTVSFRSKK</sequence>